<dbReference type="PANTHER" id="PTHR14218:SF39">
    <property type="entry name" value="PEPTIDASE S53 DOMAIN-CONTAINING PROTEIN"/>
    <property type="match status" value="1"/>
</dbReference>
<dbReference type="PROSITE" id="PS51695">
    <property type="entry name" value="SEDOLISIN"/>
    <property type="match status" value="1"/>
</dbReference>
<comment type="cofactor">
    <cofactor evidence="8">
        <name>Ca(2+)</name>
        <dbReference type="ChEBI" id="CHEBI:29108"/>
    </cofactor>
    <text evidence="8">Binds 1 Ca(2+) ion per subunit.</text>
</comment>
<dbReference type="InterPro" id="IPR015366">
    <property type="entry name" value="S53_propep"/>
</dbReference>
<dbReference type="Proteomes" id="UP000235371">
    <property type="component" value="Unassembled WGS sequence"/>
</dbReference>
<evidence type="ECO:0000313" key="11">
    <source>
        <dbReference type="Proteomes" id="UP000235371"/>
    </source>
</evidence>
<keyword evidence="5 8" id="KW-0720">Serine protease</keyword>
<dbReference type="GO" id="GO:0006508">
    <property type="term" value="P:proteolysis"/>
    <property type="evidence" value="ECO:0007669"/>
    <property type="project" value="UniProtKB-KW"/>
</dbReference>
<dbReference type="GO" id="GO:0008240">
    <property type="term" value="F:tripeptidyl-peptidase activity"/>
    <property type="evidence" value="ECO:0007669"/>
    <property type="project" value="TreeGrafter"/>
</dbReference>
<sequence length="526" mass="58541">MLYPKKNWTQIGRADRSHMLHLQIGSKQSNFDELEHHLYEVSTPENSRYGQHLSFEEVNELVKPSDETLDLVHEWLFANGASVFDHSPAKDWVNIYVDVESAERLLDTEYSVFEHEDGATLIRTPEWSLPLHLHDRIDTIQPTTAFMCTPAQSTDYKQFASPWIPPGYKPPTNETISKVCQFFPVKIECFRTLYGTIDYVPKFLGINKIGFNNFLNEMPIRPDIRLFLEKYRPEATGEAYTFKSVKLLEANLDAQTILGMVYPAPVYSYSTGGSLQYIPVSETTSDTNEPYLQSYGDDEQTVPISYAQRVCQSFAQLGARGSALLVSSGDGGLGDEDLGACVTNNGKNNSTFLPEIPDGIGSDGNNYGYYASGSGFSYYFERPWYQDGVVGKYVENLKGLYAGLYNKNGRGYSDISAQGLYFAFAWNHAFSSISGTSASTPLAASIISLVNDELISCGRPPLGPLNPWLYYKGYKGFTDVISGYTSNCGTAAFPVTKGWDPVTGFGTPVFPKLVALAKQREVCMKH</sequence>
<keyword evidence="2 8" id="KW-0645">Protease</keyword>
<proteinExistence type="predicted"/>
<evidence type="ECO:0000259" key="9">
    <source>
        <dbReference type="PROSITE" id="PS51695"/>
    </source>
</evidence>
<dbReference type="STRING" id="1095630.A0A2J6TWF7"/>
<dbReference type="InterPro" id="IPR036852">
    <property type="entry name" value="Peptidase_S8/S53_dom_sf"/>
</dbReference>
<evidence type="ECO:0000256" key="4">
    <source>
        <dbReference type="ARBA" id="ARBA00022801"/>
    </source>
</evidence>
<evidence type="ECO:0000256" key="1">
    <source>
        <dbReference type="ARBA" id="ARBA00004239"/>
    </source>
</evidence>
<feature type="binding site" evidence="8">
    <location>
        <position position="498"/>
    </location>
    <ligand>
        <name>Ca(2+)</name>
        <dbReference type="ChEBI" id="CHEBI:29108"/>
    </ligand>
</feature>
<evidence type="ECO:0000256" key="6">
    <source>
        <dbReference type="ARBA" id="ARBA00022837"/>
    </source>
</evidence>
<dbReference type="PANTHER" id="PTHR14218">
    <property type="entry name" value="PROTEASE S8 TRIPEPTIDYL PEPTIDASE I CLN2"/>
    <property type="match status" value="1"/>
</dbReference>
<keyword evidence="3 8" id="KW-0479">Metal-binding</keyword>
<dbReference type="Pfam" id="PF09286">
    <property type="entry name" value="Pro-kuma_activ"/>
    <property type="match status" value="1"/>
</dbReference>
<feature type="binding site" evidence="8">
    <location>
        <position position="480"/>
    </location>
    <ligand>
        <name>Ca(2+)</name>
        <dbReference type="ChEBI" id="CHEBI:29108"/>
    </ligand>
</feature>
<keyword evidence="7" id="KW-0865">Zymogen</keyword>
<feature type="active site" description="Charge relay system" evidence="8">
    <location>
        <position position="253"/>
    </location>
</feature>
<dbReference type="EMBL" id="KZ613740">
    <property type="protein sequence ID" value="PMD67288.1"/>
    <property type="molecule type" value="Genomic_DNA"/>
</dbReference>
<organism evidence="10 11">
    <name type="scientific">Hyaloscypha bicolor E</name>
    <dbReference type="NCBI Taxonomy" id="1095630"/>
    <lineage>
        <taxon>Eukaryota</taxon>
        <taxon>Fungi</taxon>
        <taxon>Dikarya</taxon>
        <taxon>Ascomycota</taxon>
        <taxon>Pezizomycotina</taxon>
        <taxon>Leotiomycetes</taxon>
        <taxon>Helotiales</taxon>
        <taxon>Hyaloscyphaceae</taxon>
        <taxon>Hyaloscypha</taxon>
        <taxon>Hyaloscypha bicolor</taxon>
    </lineage>
</organism>
<dbReference type="GO" id="GO:0005576">
    <property type="term" value="C:extracellular region"/>
    <property type="evidence" value="ECO:0007669"/>
    <property type="project" value="UniProtKB-SubCell"/>
</dbReference>
<evidence type="ECO:0000256" key="7">
    <source>
        <dbReference type="ARBA" id="ARBA00023145"/>
    </source>
</evidence>
<feature type="active site" description="Charge relay system" evidence="8">
    <location>
        <position position="249"/>
    </location>
</feature>
<evidence type="ECO:0000256" key="5">
    <source>
        <dbReference type="ARBA" id="ARBA00022825"/>
    </source>
</evidence>
<dbReference type="InterPro" id="IPR030400">
    <property type="entry name" value="Sedolisin_dom"/>
</dbReference>
<feature type="binding site" evidence="8">
    <location>
        <position position="479"/>
    </location>
    <ligand>
        <name>Ca(2+)</name>
        <dbReference type="ChEBI" id="CHEBI:29108"/>
    </ligand>
</feature>
<evidence type="ECO:0000256" key="8">
    <source>
        <dbReference type="PROSITE-ProRule" id="PRU01032"/>
    </source>
</evidence>
<feature type="binding site" evidence="8">
    <location>
        <position position="500"/>
    </location>
    <ligand>
        <name>Ca(2+)</name>
        <dbReference type="ChEBI" id="CHEBI:29108"/>
    </ligand>
</feature>
<comment type="subcellular location">
    <subcellularLocation>
        <location evidence="1">Secreted</location>
        <location evidence="1">Extracellular space</location>
    </subcellularLocation>
</comment>
<accession>A0A2J6TWF7</accession>
<dbReference type="CDD" id="cd11377">
    <property type="entry name" value="Pro-peptidase_S53"/>
    <property type="match status" value="1"/>
</dbReference>
<dbReference type="InParanoid" id="A0A2J6TWF7"/>
<dbReference type="AlphaFoldDB" id="A0A2J6TWF7"/>
<dbReference type="GeneID" id="36592439"/>
<dbReference type="CDD" id="cd04056">
    <property type="entry name" value="Peptidases_S53"/>
    <property type="match status" value="1"/>
</dbReference>
<reference evidence="10 11" key="1">
    <citation type="submission" date="2016-04" db="EMBL/GenBank/DDBJ databases">
        <title>A degradative enzymes factory behind the ericoid mycorrhizal symbiosis.</title>
        <authorList>
            <consortium name="DOE Joint Genome Institute"/>
            <person name="Martino E."/>
            <person name="Morin E."/>
            <person name="Grelet G."/>
            <person name="Kuo A."/>
            <person name="Kohler A."/>
            <person name="Daghino S."/>
            <person name="Barry K."/>
            <person name="Choi C."/>
            <person name="Cichocki N."/>
            <person name="Clum A."/>
            <person name="Copeland A."/>
            <person name="Hainaut M."/>
            <person name="Haridas S."/>
            <person name="Labutti K."/>
            <person name="Lindquist E."/>
            <person name="Lipzen A."/>
            <person name="Khouja H.-R."/>
            <person name="Murat C."/>
            <person name="Ohm R."/>
            <person name="Olson A."/>
            <person name="Spatafora J."/>
            <person name="Veneault-Fourrey C."/>
            <person name="Henrissat B."/>
            <person name="Grigoriev I."/>
            <person name="Martin F."/>
            <person name="Perotto S."/>
        </authorList>
    </citation>
    <scope>NUCLEOTIDE SEQUENCE [LARGE SCALE GENOMIC DNA]</scope>
    <source>
        <strain evidence="10 11">E</strain>
    </source>
</reference>
<dbReference type="InterPro" id="IPR050819">
    <property type="entry name" value="Tripeptidyl-peptidase_I"/>
</dbReference>
<dbReference type="GO" id="GO:0046872">
    <property type="term" value="F:metal ion binding"/>
    <property type="evidence" value="ECO:0007669"/>
    <property type="project" value="UniProtKB-UniRule"/>
</dbReference>
<protein>
    <submittedName>
        <fullName evidence="10">Subtilisin-like protein</fullName>
    </submittedName>
</protein>
<evidence type="ECO:0000313" key="10">
    <source>
        <dbReference type="EMBL" id="PMD67288.1"/>
    </source>
</evidence>
<keyword evidence="11" id="KW-1185">Reference proteome</keyword>
<evidence type="ECO:0000256" key="2">
    <source>
        <dbReference type="ARBA" id="ARBA00022670"/>
    </source>
</evidence>
<dbReference type="RefSeq" id="XP_024744192.1">
    <property type="nucleotide sequence ID" value="XM_024884362.1"/>
</dbReference>
<name>A0A2J6TWF7_9HELO</name>
<feature type="domain" description="Peptidase S53" evidence="9">
    <location>
        <begin position="184"/>
        <end position="520"/>
    </location>
</feature>
<keyword evidence="4 8" id="KW-0378">Hydrolase</keyword>
<feature type="active site" description="Charge relay system" evidence="8">
    <location>
        <position position="437"/>
    </location>
</feature>
<dbReference type="SUPFAM" id="SSF54897">
    <property type="entry name" value="Protease propeptides/inhibitors"/>
    <property type="match status" value="1"/>
</dbReference>
<gene>
    <name evidence="10" type="ORF">K444DRAFT_639293</name>
</gene>
<dbReference type="GO" id="GO:0004252">
    <property type="term" value="F:serine-type endopeptidase activity"/>
    <property type="evidence" value="ECO:0007669"/>
    <property type="project" value="UniProtKB-UniRule"/>
</dbReference>
<evidence type="ECO:0000256" key="3">
    <source>
        <dbReference type="ARBA" id="ARBA00022723"/>
    </source>
</evidence>
<dbReference type="OrthoDB" id="409122at2759"/>
<dbReference type="SUPFAM" id="SSF52743">
    <property type="entry name" value="Subtilisin-like"/>
    <property type="match status" value="1"/>
</dbReference>
<dbReference type="SMART" id="SM00944">
    <property type="entry name" value="Pro-kuma_activ"/>
    <property type="match status" value="1"/>
</dbReference>
<dbReference type="Gene3D" id="3.40.50.200">
    <property type="entry name" value="Peptidase S8/S53 domain"/>
    <property type="match status" value="1"/>
</dbReference>
<keyword evidence="6 8" id="KW-0106">Calcium</keyword>